<evidence type="ECO:0000313" key="7">
    <source>
        <dbReference type="RefSeq" id="XP_055889938.1"/>
    </source>
</evidence>
<dbReference type="OMA" id="ICECNAS"/>
<protein>
    <submittedName>
        <fullName evidence="7 8">WAP four-disulfide core domain protein 2-like</fullName>
    </submittedName>
</protein>
<feature type="domain" description="WAP" evidence="5">
    <location>
        <begin position="116"/>
        <end position="163"/>
    </location>
</feature>
<dbReference type="RefSeq" id="XP_055889939.1">
    <property type="nucleotide sequence ID" value="XM_056033964.1"/>
</dbReference>
<keyword evidence="2" id="KW-0722">Serine protease inhibitor</keyword>
<evidence type="ECO:0000256" key="1">
    <source>
        <dbReference type="ARBA" id="ARBA00022690"/>
    </source>
</evidence>
<dbReference type="SUPFAM" id="SSF57256">
    <property type="entry name" value="Elafin-like"/>
    <property type="match status" value="1"/>
</dbReference>
<name>A0A9W3ARZ7_BIOGL</name>
<evidence type="ECO:0000256" key="2">
    <source>
        <dbReference type="ARBA" id="ARBA00022900"/>
    </source>
</evidence>
<sequence>MMGTSLLILIFTIISIVFSLDDPLCVVKSCPQNTKCRVIQDCTQNKACTLTAECLESPPKFSHVGVCRFGDPILEMTNSTLDDTRCGPGLPCPSGTYCNTELMDTYATCCRSDPAQPVKPGNCPVVTDSDAGFCVDTCSNDGDCRHNDKCCQAGCSKRCLMPQVEDPCVKKTCIIGKYCQRPSMPRCQGPGQCWEIGDCVPCPFIRNCQLKCSQGFSTDTRGCPVCQCKVVTRRPVPGNGLTTHWQHGGEINPWQNMIWWQILNKK</sequence>
<dbReference type="Proteomes" id="UP001165740">
    <property type="component" value="Chromosome 6"/>
</dbReference>
<dbReference type="InterPro" id="IPR004094">
    <property type="entry name" value="Antistasin-like"/>
</dbReference>
<organism evidence="6 8">
    <name type="scientific">Biomphalaria glabrata</name>
    <name type="common">Bloodfluke planorb</name>
    <name type="synonym">Freshwater snail</name>
    <dbReference type="NCBI Taxonomy" id="6526"/>
    <lineage>
        <taxon>Eukaryota</taxon>
        <taxon>Metazoa</taxon>
        <taxon>Spiralia</taxon>
        <taxon>Lophotrochozoa</taxon>
        <taxon>Mollusca</taxon>
        <taxon>Gastropoda</taxon>
        <taxon>Heterobranchia</taxon>
        <taxon>Euthyneura</taxon>
        <taxon>Panpulmonata</taxon>
        <taxon>Hygrophila</taxon>
        <taxon>Lymnaeoidea</taxon>
        <taxon>Planorbidae</taxon>
        <taxon>Biomphalaria</taxon>
    </lineage>
</organism>
<dbReference type="Gene3D" id="2.10.22.10">
    <property type="entry name" value="Antistasin, domain 1"/>
    <property type="match status" value="1"/>
</dbReference>
<accession>A0A9W3ARZ7</accession>
<dbReference type="GeneID" id="106078506"/>
<feature type="chain" id="PRO_5044702917" evidence="3">
    <location>
        <begin position="20"/>
        <end position="266"/>
    </location>
</feature>
<dbReference type="GO" id="GO:0004867">
    <property type="term" value="F:serine-type endopeptidase inhibitor activity"/>
    <property type="evidence" value="ECO:0007669"/>
    <property type="project" value="UniProtKB-KW"/>
</dbReference>
<evidence type="ECO:0000259" key="5">
    <source>
        <dbReference type="PROSITE" id="PS51390"/>
    </source>
</evidence>
<dbReference type="SMART" id="SM00217">
    <property type="entry name" value="WAP"/>
    <property type="match status" value="1"/>
</dbReference>
<evidence type="ECO:0000313" key="8">
    <source>
        <dbReference type="RefSeq" id="XP_055889939.1"/>
    </source>
</evidence>
<dbReference type="Pfam" id="PF02822">
    <property type="entry name" value="Antistasin"/>
    <property type="match status" value="1"/>
</dbReference>
<keyword evidence="3" id="KW-0732">Signal</keyword>
<evidence type="ECO:0000259" key="4">
    <source>
        <dbReference type="PROSITE" id="PS51252"/>
    </source>
</evidence>
<dbReference type="RefSeq" id="XP_055889938.1">
    <property type="nucleotide sequence ID" value="XM_056033963.1"/>
</dbReference>
<keyword evidence="1" id="KW-0646">Protease inhibitor</keyword>
<reference evidence="7 8" key="1">
    <citation type="submission" date="2025-04" db="UniProtKB">
        <authorList>
            <consortium name="RefSeq"/>
        </authorList>
    </citation>
    <scope>IDENTIFICATION</scope>
</reference>
<dbReference type="PROSITE" id="PS51390">
    <property type="entry name" value="WAP"/>
    <property type="match status" value="1"/>
</dbReference>
<keyword evidence="6" id="KW-1185">Reference proteome</keyword>
<gene>
    <name evidence="7 8" type="primary">LOC106078506</name>
</gene>
<dbReference type="AlphaFoldDB" id="A0A9W3ARZ7"/>
<dbReference type="GO" id="GO:0005576">
    <property type="term" value="C:extracellular region"/>
    <property type="evidence" value="ECO:0007669"/>
    <property type="project" value="InterPro"/>
</dbReference>
<dbReference type="Gene3D" id="4.10.75.10">
    <property type="entry name" value="Elafin-like"/>
    <property type="match status" value="1"/>
</dbReference>
<dbReference type="Pfam" id="PF00095">
    <property type="entry name" value="WAP"/>
    <property type="match status" value="1"/>
</dbReference>
<dbReference type="InterPro" id="IPR036645">
    <property type="entry name" value="Elafin-like_sf"/>
</dbReference>
<feature type="domain" description="Antistasin-like" evidence="4">
    <location>
        <begin position="202"/>
        <end position="228"/>
    </location>
</feature>
<dbReference type="PRINTS" id="PR00003">
    <property type="entry name" value="4DISULPHCORE"/>
</dbReference>
<dbReference type="PROSITE" id="PS51252">
    <property type="entry name" value="ANTISTASIN"/>
    <property type="match status" value="1"/>
</dbReference>
<dbReference type="CDD" id="cd00199">
    <property type="entry name" value="WAP"/>
    <property type="match status" value="1"/>
</dbReference>
<dbReference type="InterPro" id="IPR008197">
    <property type="entry name" value="WAP_dom"/>
</dbReference>
<dbReference type="OrthoDB" id="6039665at2759"/>
<proteinExistence type="predicted"/>
<evidence type="ECO:0000313" key="6">
    <source>
        <dbReference type="Proteomes" id="UP001165740"/>
    </source>
</evidence>
<evidence type="ECO:0000256" key="3">
    <source>
        <dbReference type="SAM" id="SignalP"/>
    </source>
</evidence>
<feature type="signal peptide" evidence="3">
    <location>
        <begin position="1"/>
        <end position="19"/>
    </location>
</feature>